<organism evidence="4 6">
    <name type="scientific">Sphingomonas yabuuchiae</name>
    <dbReference type="NCBI Taxonomy" id="172044"/>
    <lineage>
        <taxon>Bacteria</taxon>
        <taxon>Pseudomonadati</taxon>
        <taxon>Pseudomonadota</taxon>
        <taxon>Alphaproteobacteria</taxon>
        <taxon>Sphingomonadales</taxon>
        <taxon>Sphingomonadaceae</taxon>
        <taxon>Sphingomonas</taxon>
    </lineage>
</organism>
<reference evidence="4" key="2">
    <citation type="submission" date="2021-01" db="EMBL/GenBank/DDBJ databases">
        <title>Genome Sequencing of Type Strains.</title>
        <authorList>
            <person name="Lemaire J.F."/>
            <person name="Inderbitzin P."/>
            <person name="Collins S.B."/>
            <person name="Wespe N."/>
            <person name="Knight-Connoni V."/>
        </authorList>
    </citation>
    <scope>NUCLEOTIDE SEQUENCE</scope>
    <source>
        <strain evidence="4">DSM 14562</strain>
    </source>
</reference>
<dbReference type="InterPro" id="IPR005094">
    <property type="entry name" value="Endonuclease_MobA/VirD2"/>
</dbReference>
<reference evidence="3 5" key="1">
    <citation type="submission" date="2020-08" db="EMBL/GenBank/DDBJ databases">
        <title>Genomic Encyclopedia of Type Strains, Phase IV (KMG-IV): sequencing the most valuable type-strain genomes for metagenomic binning, comparative biology and taxonomic classification.</title>
        <authorList>
            <person name="Goeker M."/>
        </authorList>
    </citation>
    <scope>NUCLEOTIDE SEQUENCE [LARGE SCALE GENOMIC DNA]</scope>
    <source>
        <strain evidence="3 5">DSM 14562</strain>
    </source>
</reference>
<protein>
    <submittedName>
        <fullName evidence="4">Relaxase/mobilization nuclease domain-containing protein</fullName>
    </submittedName>
</protein>
<evidence type="ECO:0000313" key="6">
    <source>
        <dbReference type="Proteomes" id="UP000704529"/>
    </source>
</evidence>
<dbReference type="EMBL" id="JAFHKU010000074">
    <property type="protein sequence ID" value="MBN3556810.1"/>
    <property type="molecule type" value="Genomic_DNA"/>
</dbReference>
<evidence type="ECO:0000313" key="3">
    <source>
        <dbReference type="EMBL" id="MBB4611444.1"/>
    </source>
</evidence>
<dbReference type="RefSeq" id="WP_184106729.1">
    <property type="nucleotide sequence ID" value="NZ_JACHNX010000029.1"/>
</dbReference>
<evidence type="ECO:0000259" key="2">
    <source>
        <dbReference type="Pfam" id="PF03432"/>
    </source>
</evidence>
<name>A0AA41DE90_9SPHN</name>
<keyword evidence="5" id="KW-1185">Reference proteome</keyword>
<accession>A0AA41DE90</accession>
<feature type="domain" description="MobA/VirD2-like nuclease" evidence="2">
    <location>
        <begin position="112"/>
        <end position="215"/>
    </location>
</feature>
<dbReference type="Proteomes" id="UP000704529">
    <property type="component" value="Unassembled WGS sequence"/>
</dbReference>
<feature type="compositionally biased region" description="Basic and acidic residues" evidence="1">
    <location>
        <begin position="329"/>
        <end position="348"/>
    </location>
</feature>
<sequence>MSFGDREDDVWGAMKPTFRPRVFGDPNMGYAAQMRNGTGRFARSITPSGSRHSDDAKATLARIVRKSPEVMVKVTGRKKGAKHLGAHLQYIGRHGKLAIETRDGEQIETKADMDRVADEWSDPLYWRQGTTVSAVAMVFSMPEGTNPETVKQAVRETAELMLGDNHDWLMALHTDTPRPHVHLTVQAEGMDRKRFDPRREDLFHFREAFAAALRSRGIEAEATPRYTRGQGKAGASMALTQMRAKILSGASKVPTEADVKQAREAMQVALGKAQQPAFVSKSRARWDDTRRRFEVAAEQLDKTGNRADRELARDVRAFLQERPTIETVPDRVLRKTEQRLKAGREREAQQPQRSVASPEKEQRQPQRQHEPQPPKRTPPARRR</sequence>
<proteinExistence type="predicted"/>
<feature type="compositionally biased region" description="Basic and acidic residues" evidence="1">
    <location>
        <begin position="358"/>
        <end position="373"/>
    </location>
</feature>
<dbReference type="AlphaFoldDB" id="A0AA41DE90"/>
<evidence type="ECO:0000256" key="1">
    <source>
        <dbReference type="SAM" id="MobiDB-lite"/>
    </source>
</evidence>
<evidence type="ECO:0000313" key="4">
    <source>
        <dbReference type="EMBL" id="MBN3556810.1"/>
    </source>
</evidence>
<comment type="caution">
    <text evidence="4">The sequence shown here is derived from an EMBL/GenBank/DDBJ whole genome shotgun (WGS) entry which is preliminary data.</text>
</comment>
<dbReference type="Pfam" id="PF03432">
    <property type="entry name" value="Relaxase"/>
    <property type="match status" value="1"/>
</dbReference>
<evidence type="ECO:0000313" key="5">
    <source>
        <dbReference type="Proteomes" id="UP000584663"/>
    </source>
</evidence>
<feature type="region of interest" description="Disordered" evidence="1">
    <location>
        <begin position="329"/>
        <end position="383"/>
    </location>
</feature>
<dbReference type="EMBL" id="JACHNX010000029">
    <property type="protein sequence ID" value="MBB4611444.1"/>
    <property type="molecule type" value="Genomic_DNA"/>
</dbReference>
<dbReference type="Proteomes" id="UP000584663">
    <property type="component" value="Unassembled WGS sequence"/>
</dbReference>
<gene>
    <name evidence="3" type="ORF">GGQ89_003691</name>
    <name evidence="4" type="ORF">JYA60_00945</name>
</gene>